<name>A0A0E9PAZ7_ANGAN</name>
<feature type="region of interest" description="Disordered" evidence="1">
    <location>
        <begin position="1"/>
        <end position="35"/>
    </location>
</feature>
<organism evidence="2">
    <name type="scientific">Anguilla anguilla</name>
    <name type="common">European freshwater eel</name>
    <name type="synonym">Muraena anguilla</name>
    <dbReference type="NCBI Taxonomy" id="7936"/>
    <lineage>
        <taxon>Eukaryota</taxon>
        <taxon>Metazoa</taxon>
        <taxon>Chordata</taxon>
        <taxon>Craniata</taxon>
        <taxon>Vertebrata</taxon>
        <taxon>Euteleostomi</taxon>
        <taxon>Actinopterygii</taxon>
        <taxon>Neopterygii</taxon>
        <taxon>Teleostei</taxon>
        <taxon>Anguilliformes</taxon>
        <taxon>Anguillidae</taxon>
        <taxon>Anguilla</taxon>
    </lineage>
</organism>
<sequence length="35" mass="3846">MTPQPQVRVNCPSVGRKLPSKRRHTLISSALRGSS</sequence>
<reference evidence="2" key="2">
    <citation type="journal article" date="2015" name="Fish Shellfish Immunol.">
        <title>Early steps in the European eel (Anguilla anguilla)-Vibrio vulnificus interaction in the gills: Role of the RtxA13 toxin.</title>
        <authorList>
            <person name="Callol A."/>
            <person name="Pajuelo D."/>
            <person name="Ebbesson L."/>
            <person name="Teles M."/>
            <person name="MacKenzie S."/>
            <person name="Amaro C."/>
        </authorList>
    </citation>
    <scope>NUCLEOTIDE SEQUENCE</scope>
</reference>
<feature type="compositionally biased region" description="Polar residues" evidence="1">
    <location>
        <begin position="26"/>
        <end position="35"/>
    </location>
</feature>
<evidence type="ECO:0000313" key="2">
    <source>
        <dbReference type="EMBL" id="JAH01699.1"/>
    </source>
</evidence>
<evidence type="ECO:0000256" key="1">
    <source>
        <dbReference type="SAM" id="MobiDB-lite"/>
    </source>
</evidence>
<dbReference type="EMBL" id="GBXM01106878">
    <property type="protein sequence ID" value="JAH01699.1"/>
    <property type="molecule type" value="Transcribed_RNA"/>
</dbReference>
<protein>
    <submittedName>
        <fullName evidence="2">Uncharacterized protein</fullName>
    </submittedName>
</protein>
<reference evidence="2" key="1">
    <citation type="submission" date="2014-11" db="EMBL/GenBank/DDBJ databases">
        <authorList>
            <person name="Amaro Gonzalez C."/>
        </authorList>
    </citation>
    <scope>NUCLEOTIDE SEQUENCE</scope>
</reference>
<proteinExistence type="predicted"/>
<accession>A0A0E9PAZ7</accession>
<dbReference type="AlphaFoldDB" id="A0A0E9PAZ7"/>